<comment type="function">
    <text evidence="9">Catalyzes the condensation of pantoate with beta-alanine in an ATP-dependent reaction via a pantoyl-adenylate intermediate.</text>
</comment>
<evidence type="ECO:0000256" key="8">
    <source>
        <dbReference type="ARBA" id="ARBA00048258"/>
    </source>
</evidence>
<keyword evidence="6 9" id="KW-0547">Nucleotide-binding</keyword>
<feature type="binding site" evidence="9">
    <location>
        <position position="178"/>
    </location>
    <ligand>
        <name>ATP</name>
        <dbReference type="ChEBI" id="CHEBI:30616"/>
    </ligand>
</feature>
<feature type="binding site" evidence="9">
    <location>
        <begin position="32"/>
        <end position="39"/>
    </location>
    <ligand>
        <name>ATP</name>
        <dbReference type="ChEBI" id="CHEBI:30616"/>
    </ligand>
</feature>
<evidence type="ECO:0000256" key="5">
    <source>
        <dbReference type="ARBA" id="ARBA00022655"/>
    </source>
</evidence>
<dbReference type="NCBIfam" id="TIGR00125">
    <property type="entry name" value="cyt_tran_rel"/>
    <property type="match status" value="1"/>
</dbReference>
<feature type="binding site" evidence="9">
    <location>
        <position position="63"/>
    </location>
    <ligand>
        <name>beta-alanine</name>
        <dbReference type="ChEBI" id="CHEBI:57966"/>
    </ligand>
</feature>
<dbReference type="SUPFAM" id="SSF52374">
    <property type="entry name" value="Nucleotidylyl transferase"/>
    <property type="match status" value="1"/>
</dbReference>
<dbReference type="EC" id="6.3.2.1" evidence="9"/>
<evidence type="ECO:0000256" key="3">
    <source>
        <dbReference type="ARBA" id="ARBA00022490"/>
    </source>
</evidence>
<evidence type="ECO:0000256" key="2">
    <source>
        <dbReference type="ARBA" id="ARBA00009256"/>
    </source>
</evidence>
<dbReference type="InterPro" id="IPR042176">
    <property type="entry name" value="Pantoate_ligase_C"/>
</dbReference>
<dbReference type="InterPro" id="IPR004821">
    <property type="entry name" value="Cyt_trans-like"/>
</dbReference>
<dbReference type="InterPro" id="IPR014729">
    <property type="entry name" value="Rossmann-like_a/b/a_fold"/>
</dbReference>
<feature type="binding site" evidence="9">
    <location>
        <begin position="149"/>
        <end position="152"/>
    </location>
    <ligand>
        <name>ATP</name>
        <dbReference type="ChEBI" id="CHEBI:30616"/>
    </ligand>
</feature>
<comment type="miscellaneous">
    <text evidence="9">The reaction proceeds by a bi uni uni bi ping pong mechanism.</text>
</comment>
<dbReference type="Gene3D" id="3.30.1300.10">
    <property type="entry name" value="Pantoate-beta-alanine ligase, C-terminal domain"/>
    <property type="match status" value="1"/>
</dbReference>
<dbReference type="NCBIfam" id="TIGR00018">
    <property type="entry name" value="panC"/>
    <property type="match status" value="1"/>
</dbReference>
<keyword evidence="4 9" id="KW-0436">Ligase</keyword>
<evidence type="ECO:0000256" key="7">
    <source>
        <dbReference type="ARBA" id="ARBA00022840"/>
    </source>
</evidence>
<dbReference type="GO" id="GO:0004592">
    <property type="term" value="F:pantoate-beta-alanine ligase activity"/>
    <property type="evidence" value="ECO:0007669"/>
    <property type="project" value="UniProtKB-EC"/>
</dbReference>
<dbReference type="PANTHER" id="PTHR21299:SF1">
    <property type="entry name" value="PANTOATE--BETA-ALANINE LIGASE"/>
    <property type="match status" value="1"/>
</dbReference>
<keyword evidence="11" id="KW-1185">Reference proteome</keyword>
<dbReference type="Proteomes" id="UP001377337">
    <property type="component" value="Chromosome"/>
</dbReference>
<dbReference type="CDD" id="cd00560">
    <property type="entry name" value="PanC"/>
    <property type="match status" value="1"/>
</dbReference>
<evidence type="ECO:0000256" key="1">
    <source>
        <dbReference type="ARBA" id="ARBA00004990"/>
    </source>
</evidence>
<accession>A0ABZ2NC45</accession>
<evidence type="ECO:0000313" key="11">
    <source>
        <dbReference type="Proteomes" id="UP001377337"/>
    </source>
</evidence>
<keyword evidence="5 9" id="KW-0566">Pantothenate biosynthesis</keyword>
<dbReference type="InterPro" id="IPR003721">
    <property type="entry name" value="Pantoate_ligase"/>
</dbReference>
<comment type="pathway">
    <text evidence="1 9">Cofactor biosynthesis; (R)-pantothenate biosynthesis; (R)-pantothenate from (R)-pantoate and beta-alanine: step 1/1.</text>
</comment>
<dbReference type="PANTHER" id="PTHR21299">
    <property type="entry name" value="CYTIDYLATE KINASE/PANTOATE-BETA-ALANINE LIGASE"/>
    <property type="match status" value="1"/>
</dbReference>
<feature type="binding site" evidence="9">
    <location>
        <position position="155"/>
    </location>
    <ligand>
        <name>(R)-pantoate</name>
        <dbReference type="ChEBI" id="CHEBI:15980"/>
    </ligand>
</feature>
<sequence>MIVKTKVKEAKEIISAWKAEAGGSPLGFVPTMGFLHEGHLELIKTARADNAKVAVSIFVNPTQFGPNEDFESYPRDLDRDLELARMAGADLVFAPDPAEMYGPAPFVTMKAAARTDVLCGRSRPGHFDGVVTVLTKLFHIMQPDKAYFGKKDAQQVAVIKGLVDEFFFPLEIIPVETVREEDGLAKSSRNVFLTAEERLEAPKIYKSLQAGRLFSEKDHPSAEKIRAYISASLQDIKGAEIDYIEVLQYPELIPATDQSREMIAAAAVKFSGARLIDNLIWTRSEK</sequence>
<protein>
    <recommendedName>
        <fullName evidence="9">Pantothenate synthetase</fullName>
        <shortName evidence="9">PS</shortName>
        <ecNumber evidence="9">6.3.2.1</ecNumber>
    </recommendedName>
    <alternativeName>
        <fullName evidence="9">Pantoate--beta-alanine ligase</fullName>
    </alternativeName>
    <alternativeName>
        <fullName evidence="9">Pantoate-activating enzyme</fullName>
    </alternativeName>
</protein>
<evidence type="ECO:0000256" key="6">
    <source>
        <dbReference type="ARBA" id="ARBA00022741"/>
    </source>
</evidence>
<feature type="active site" description="Proton donor" evidence="9">
    <location>
        <position position="39"/>
    </location>
</feature>
<evidence type="ECO:0000313" key="10">
    <source>
        <dbReference type="EMBL" id="WXB95303.1"/>
    </source>
</evidence>
<keyword evidence="7 9" id="KW-0067">ATP-binding</keyword>
<dbReference type="EMBL" id="CP147407">
    <property type="protein sequence ID" value="WXB95303.1"/>
    <property type="molecule type" value="Genomic_DNA"/>
</dbReference>
<name>A0ABZ2NC45_9BACI</name>
<dbReference type="Gene3D" id="3.40.50.620">
    <property type="entry name" value="HUPs"/>
    <property type="match status" value="1"/>
</dbReference>
<keyword evidence="3 9" id="KW-0963">Cytoplasm</keyword>
<comment type="subcellular location">
    <subcellularLocation>
        <location evidence="9">Cytoplasm</location>
    </subcellularLocation>
</comment>
<evidence type="ECO:0000256" key="4">
    <source>
        <dbReference type="ARBA" id="ARBA00022598"/>
    </source>
</evidence>
<dbReference type="RefSeq" id="WP_338776759.1">
    <property type="nucleotide sequence ID" value="NZ_CP147407.1"/>
</dbReference>
<comment type="similarity">
    <text evidence="2 9">Belongs to the pantothenate synthetase family.</text>
</comment>
<feature type="binding site" evidence="9">
    <location>
        <position position="63"/>
    </location>
    <ligand>
        <name>(R)-pantoate</name>
        <dbReference type="ChEBI" id="CHEBI:15980"/>
    </ligand>
</feature>
<gene>
    <name evidence="9 10" type="primary">panC</name>
    <name evidence="10" type="ORF">WCV65_12020</name>
</gene>
<dbReference type="HAMAP" id="MF_00158">
    <property type="entry name" value="PanC"/>
    <property type="match status" value="1"/>
</dbReference>
<organism evidence="10 11">
    <name type="scientific">Metabacillus sediminis</name>
    <dbReference type="NCBI Taxonomy" id="3117746"/>
    <lineage>
        <taxon>Bacteria</taxon>
        <taxon>Bacillati</taxon>
        <taxon>Bacillota</taxon>
        <taxon>Bacilli</taxon>
        <taxon>Bacillales</taxon>
        <taxon>Bacillaceae</taxon>
        <taxon>Metabacillus</taxon>
    </lineage>
</organism>
<proteinExistence type="inferred from homology"/>
<reference evidence="10 11" key="1">
    <citation type="submission" date="2024-02" db="EMBL/GenBank/DDBJ databases">
        <title>Seven novel Bacillus-like species.</title>
        <authorList>
            <person name="Liu G."/>
        </authorList>
    </citation>
    <scope>NUCLEOTIDE SEQUENCE [LARGE SCALE GENOMIC DNA]</scope>
    <source>
        <strain evidence="10 11">FJAT-52054</strain>
    </source>
</reference>
<feature type="binding site" evidence="9">
    <location>
        <begin position="186"/>
        <end position="189"/>
    </location>
    <ligand>
        <name>ATP</name>
        <dbReference type="ChEBI" id="CHEBI:30616"/>
    </ligand>
</feature>
<evidence type="ECO:0000256" key="9">
    <source>
        <dbReference type="HAMAP-Rule" id="MF_00158"/>
    </source>
</evidence>
<comment type="subunit">
    <text evidence="9">Homodimer.</text>
</comment>
<comment type="catalytic activity">
    <reaction evidence="8 9">
        <text>(R)-pantoate + beta-alanine + ATP = (R)-pantothenate + AMP + diphosphate + H(+)</text>
        <dbReference type="Rhea" id="RHEA:10912"/>
        <dbReference type="ChEBI" id="CHEBI:15378"/>
        <dbReference type="ChEBI" id="CHEBI:15980"/>
        <dbReference type="ChEBI" id="CHEBI:29032"/>
        <dbReference type="ChEBI" id="CHEBI:30616"/>
        <dbReference type="ChEBI" id="CHEBI:33019"/>
        <dbReference type="ChEBI" id="CHEBI:57966"/>
        <dbReference type="ChEBI" id="CHEBI:456215"/>
        <dbReference type="EC" id="6.3.2.1"/>
    </reaction>
</comment>
<dbReference type="Pfam" id="PF02569">
    <property type="entry name" value="Pantoate_ligase"/>
    <property type="match status" value="1"/>
</dbReference>